<reference evidence="2" key="1">
    <citation type="submission" date="2016-11" db="UniProtKB">
        <authorList>
            <consortium name="WormBaseParasite"/>
        </authorList>
    </citation>
    <scope>IDENTIFICATION</scope>
</reference>
<sequence length="120" mass="14007">MTAILPPALQLTRSTLLTLQKNNLSSFSSSPLLKRLPKKEKYLNLLNNCLKRKNIEGKVRTQKQSKCFNYAQCKPKIRLEVEDNCLNTDNKWEEIYLINKQLRIFVLLESRLKVKGICQI</sequence>
<proteinExistence type="predicted"/>
<evidence type="ECO:0000313" key="2">
    <source>
        <dbReference type="WBParaSite" id="MhA1_Contig481.frz3.gene2"/>
    </source>
</evidence>
<protein>
    <submittedName>
        <fullName evidence="2">Uncharacterized protein</fullName>
    </submittedName>
</protein>
<keyword evidence="1" id="KW-1185">Reference proteome</keyword>
<evidence type="ECO:0000313" key="1">
    <source>
        <dbReference type="Proteomes" id="UP000095281"/>
    </source>
</evidence>
<name>A0A1I8BRI1_MELHA</name>
<dbReference type="WBParaSite" id="MhA1_Contig481.frz3.gene2">
    <property type="protein sequence ID" value="MhA1_Contig481.frz3.gene2"/>
    <property type="gene ID" value="MhA1_Contig481.frz3.gene2"/>
</dbReference>
<organism evidence="1 2">
    <name type="scientific">Meloidogyne hapla</name>
    <name type="common">Root-knot nematode worm</name>
    <dbReference type="NCBI Taxonomy" id="6305"/>
    <lineage>
        <taxon>Eukaryota</taxon>
        <taxon>Metazoa</taxon>
        <taxon>Ecdysozoa</taxon>
        <taxon>Nematoda</taxon>
        <taxon>Chromadorea</taxon>
        <taxon>Rhabditida</taxon>
        <taxon>Tylenchina</taxon>
        <taxon>Tylenchomorpha</taxon>
        <taxon>Tylenchoidea</taxon>
        <taxon>Meloidogynidae</taxon>
        <taxon>Meloidogyninae</taxon>
        <taxon>Meloidogyne</taxon>
    </lineage>
</organism>
<accession>A0A1I8BRI1</accession>
<dbReference type="AlphaFoldDB" id="A0A1I8BRI1"/>
<dbReference type="Proteomes" id="UP000095281">
    <property type="component" value="Unplaced"/>
</dbReference>